<protein>
    <submittedName>
        <fullName evidence="2">Uncharacterized protein</fullName>
    </submittedName>
</protein>
<feature type="compositionally biased region" description="Basic residues" evidence="1">
    <location>
        <begin position="173"/>
        <end position="186"/>
    </location>
</feature>
<sequence length="281" mass="30677">MPADRDGRRATMREPSHACVVRLFSKVLPLTACMHFGSCSAVDDDEQAKASDPAPLLTTTELNVTGRAANAVCVSGSGSATRSIYILPRELIDHGPCPSPSFCPRRRLVHAGHAGAVATAAGAVADVRYMKQNIYRYVLPVWFEPTGPGPLAVVTRSAVVVTTYEPRPAGRSIRPHTPSRRRRPSRLRPPAGRSSPSRSGNPRRWLLRRLQGTSTTGTVRWDMPNGAEASVCALSGRWMDSFRIDMTDVCRSTNTSNNYDEDGRAPQREALNRAMSCSCWS</sequence>
<dbReference type="Gramene" id="Zm00001eb432810_T001">
    <property type="protein sequence ID" value="Zm00001eb432810_P001"/>
    <property type="gene ID" value="Zm00001eb432810"/>
</dbReference>
<reference evidence="2" key="3">
    <citation type="submission" date="2021-05" db="UniProtKB">
        <authorList>
            <consortium name="EnsemblPlants"/>
        </authorList>
    </citation>
    <scope>IDENTIFICATION</scope>
    <source>
        <strain evidence="2">cv. B73</strain>
    </source>
</reference>
<keyword evidence="3" id="KW-1185">Reference proteome</keyword>
<reference evidence="2" key="2">
    <citation type="submission" date="2019-07" db="EMBL/GenBank/DDBJ databases">
        <authorList>
            <person name="Seetharam A."/>
            <person name="Woodhouse M."/>
            <person name="Cannon E."/>
        </authorList>
    </citation>
    <scope>NUCLEOTIDE SEQUENCE [LARGE SCALE GENOMIC DNA]</scope>
    <source>
        <strain evidence="2">cv. B73</strain>
    </source>
</reference>
<accession>A0A804UNA5</accession>
<evidence type="ECO:0000256" key="1">
    <source>
        <dbReference type="SAM" id="MobiDB-lite"/>
    </source>
</evidence>
<dbReference type="AlphaFoldDB" id="A0A804UNA5"/>
<dbReference type="InParanoid" id="A0A804UNA5"/>
<feature type="region of interest" description="Disordered" evidence="1">
    <location>
        <begin position="166"/>
        <end position="204"/>
    </location>
</feature>
<evidence type="ECO:0000313" key="2">
    <source>
        <dbReference type="EnsemblPlants" id="Zm00001eb432810_P001"/>
    </source>
</evidence>
<feature type="compositionally biased region" description="Low complexity" evidence="1">
    <location>
        <begin position="188"/>
        <end position="204"/>
    </location>
</feature>
<name>A0A804UNA5_MAIZE</name>
<evidence type="ECO:0000313" key="3">
    <source>
        <dbReference type="Proteomes" id="UP000007305"/>
    </source>
</evidence>
<reference evidence="3" key="1">
    <citation type="journal article" date="2009" name="Science">
        <title>The B73 maize genome: complexity, diversity, and dynamics.</title>
        <authorList>
            <person name="Schnable P.S."/>
            <person name="Ware D."/>
            <person name="Fulton R.S."/>
            <person name="Stein J.C."/>
            <person name="Wei F."/>
            <person name="Pasternak S."/>
            <person name="Liang C."/>
            <person name="Zhang J."/>
            <person name="Fulton L."/>
            <person name="Graves T.A."/>
            <person name="Minx P."/>
            <person name="Reily A.D."/>
            <person name="Courtney L."/>
            <person name="Kruchowski S.S."/>
            <person name="Tomlinson C."/>
            <person name="Strong C."/>
            <person name="Delehaunty K."/>
            <person name="Fronick C."/>
            <person name="Courtney B."/>
            <person name="Rock S.M."/>
            <person name="Belter E."/>
            <person name="Du F."/>
            <person name="Kim K."/>
            <person name="Abbott R.M."/>
            <person name="Cotton M."/>
            <person name="Levy A."/>
            <person name="Marchetto P."/>
            <person name="Ochoa K."/>
            <person name="Jackson S.M."/>
            <person name="Gillam B."/>
            <person name="Chen W."/>
            <person name="Yan L."/>
            <person name="Higginbotham J."/>
            <person name="Cardenas M."/>
            <person name="Waligorski J."/>
            <person name="Applebaum E."/>
            <person name="Phelps L."/>
            <person name="Falcone J."/>
            <person name="Kanchi K."/>
            <person name="Thane T."/>
            <person name="Scimone A."/>
            <person name="Thane N."/>
            <person name="Henke J."/>
            <person name="Wang T."/>
            <person name="Ruppert J."/>
            <person name="Shah N."/>
            <person name="Rotter K."/>
            <person name="Hodges J."/>
            <person name="Ingenthron E."/>
            <person name="Cordes M."/>
            <person name="Kohlberg S."/>
            <person name="Sgro J."/>
            <person name="Delgado B."/>
            <person name="Mead K."/>
            <person name="Chinwalla A."/>
            <person name="Leonard S."/>
            <person name="Crouse K."/>
            <person name="Collura K."/>
            <person name="Kudrna D."/>
            <person name="Currie J."/>
            <person name="He R."/>
            <person name="Angelova A."/>
            <person name="Rajasekar S."/>
            <person name="Mueller T."/>
            <person name="Lomeli R."/>
            <person name="Scara G."/>
            <person name="Ko A."/>
            <person name="Delaney K."/>
            <person name="Wissotski M."/>
            <person name="Lopez G."/>
            <person name="Campos D."/>
            <person name="Braidotti M."/>
            <person name="Ashley E."/>
            <person name="Golser W."/>
            <person name="Kim H."/>
            <person name="Lee S."/>
            <person name="Lin J."/>
            <person name="Dujmic Z."/>
            <person name="Kim W."/>
            <person name="Talag J."/>
            <person name="Zuccolo A."/>
            <person name="Fan C."/>
            <person name="Sebastian A."/>
            <person name="Kramer M."/>
            <person name="Spiegel L."/>
            <person name="Nascimento L."/>
            <person name="Zutavern T."/>
            <person name="Miller B."/>
            <person name="Ambroise C."/>
            <person name="Muller S."/>
            <person name="Spooner W."/>
            <person name="Narechania A."/>
            <person name="Ren L."/>
            <person name="Wei S."/>
            <person name="Kumari S."/>
            <person name="Faga B."/>
            <person name="Levy M.J."/>
            <person name="McMahan L."/>
            <person name="Van Buren P."/>
            <person name="Vaughn M.W."/>
            <person name="Ying K."/>
            <person name="Yeh C.-T."/>
            <person name="Emrich S.J."/>
            <person name="Jia Y."/>
            <person name="Kalyanaraman A."/>
            <person name="Hsia A.-P."/>
            <person name="Barbazuk W.B."/>
            <person name="Baucom R.S."/>
            <person name="Brutnell T.P."/>
            <person name="Carpita N.C."/>
            <person name="Chaparro C."/>
            <person name="Chia J.-M."/>
            <person name="Deragon J.-M."/>
            <person name="Estill J.C."/>
            <person name="Fu Y."/>
            <person name="Jeddeloh J.A."/>
            <person name="Han Y."/>
            <person name="Lee H."/>
            <person name="Li P."/>
            <person name="Lisch D.R."/>
            <person name="Liu S."/>
            <person name="Liu Z."/>
            <person name="Nagel D.H."/>
            <person name="McCann M.C."/>
            <person name="SanMiguel P."/>
            <person name="Myers A.M."/>
            <person name="Nettleton D."/>
            <person name="Nguyen J."/>
            <person name="Penning B.W."/>
            <person name="Ponnala L."/>
            <person name="Schneider K.L."/>
            <person name="Schwartz D.C."/>
            <person name="Sharma A."/>
            <person name="Soderlund C."/>
            <person name="Springer N.M."/>
            <person name="Sun Q."/>
            <person name="Wang H."/>
            <person name="Waterman M."/>
            <person name="Westerman R."/>
            <person name="Wolfgruber T.K."/>
            <person name="Yang L."/>
            <person name="Yu Y."/>
            <person name="Zhang L."/>
            <person name="Zhou S."/>
            <person name="Zhu Q."/>
            <person name="Bennetzen J.L."/>
            <person name="Dawe R.K."/>
            <person name="Jiang J."/>
            <person name="Jiang N."/>
            <person name="Presting G.G."/>
            <person name="Wessler S.R."/>
            <person name="Aluru S."/>
            <person name="Martienssen R.A."/>
            <person name="Clifton S.W."/>
            <person name="McCombie W.R."/>
            <person name="Wing R.A."/>
            <person name="Wilson R.K."/>
        </authorList>
    </citation>
    <scope>NUCLEOTIDE SEQUENCE [LARGE SCALE GENOMIC DNA]</scope>
    <source>
        <strain evidence="3">cv. B73</strain>
    </source>
</reference>
<dbReference type="EnsemblPlants" id="Zm00001eb432810_T001">
    <property type="protein sequence ID" value="Zm00001eb432810_P001"/>
    <property type="gene ID" value="Zm00001eb432810"/>
</dbReference>
<proteinExistence type="predicted"/>
<organism evidence="2 3">
    <name type="scientific">Zea mays</name>
    <name type="common">Maize</name>
    <dbReference type="NCBI Taxonomy" id="4577"/>
    <lineage>
        <taxon>Eukaryota</taxon>
        <taxon>Viridiplantae</taxon>
        <taxon>Streptophyta</taxon>
        <taxon>Embryophyta</taxon>
        <taxon>Tracheophyta</taxon>
        <taxon>Spermatophyta</taxon>
        <taxon>Magnoliopsida</taxon>
        <taxon>Liliopsida</taxon>
        <taxon>Poales</taxon>
        <taxon>Poaceae</taxon>
        <taxon>PACMAD clade</taxon>
        <taxon>Panicoideae</taxon>
        <taxon>Andropogonodae</taxon>
        <taxon>Andropogoneae</taxon>
        <taxon>Tripsacinae</taxon>
        <taxon>Zea</taxon>
    </lineage>
</organism>
<dbReference type="Proteomes" id="UP000007305">
    <property type="component" value="Chromosome 10"/>
</dbReference>